<keyword evidence="2" id="KW-1185">Reference proteome</keyword>
<accession>A0A1Q9EY75</accession>
<gene>
    <name evidence="1" type="ORF">AK812_SmicGene3766</name>
</gene>
<sequence>MSLGWLTESSLIPKEPKSISGVGAASLLNLQAVVYERERRGNVPSAKRQRIIAEAKAKNDGVAWLQARRLQEDRSQAEIVKVKDKESTHFIVRNELREQMAKRQRIIAPTSDLPERPALVRARLEEKAKKYEAMAAGGYASSSQDAPLVDFHRKRSEAEVLGIAPVPVTGEDAAAFVPPPEEPMNPAAAFASAAPSNKDKPYVPLAKQNSGPLWAPPKVPTQLQTEFRTHYGHFREGPKRFITQMDYHLLIQL</sequence>
<dbReference type="Proteomes" id="UP000186817">
    <property type="component" value="Unassembled WGS sequence"/>
</dbReference>
<comment type="caution">
    <text evidence="1">The sequence shown here is derived from an EMBL/GenBank/DDBJ whole genome shotgun (WGS) entry which is preliminary data.</text>
</comment>
<dbReference type="AlphaFoldDB" id="A0A1Q9EY75"/>
<evidence type="ECO:0000313" key="1">
    <source>
        <dbReference type="EMBL" id="OLQ12313.1"/>
    </source>
</evidence>
<organism evidence="1 2">
    <name type="scientific">Symbiodinium microadriaticum</name>
    <name type="common">Dinoflagellate</name>
    <name type="synonym">Zooxanthella microadriatica</name>
    <dbReference type="NCBI Taxonomy" id="2951"/>
    <lineage>
        <taxon>Eukaryota</taxon>
        <taxon>Sar</taxon>
        <taxon>Alveolata</taxon>
        <taxon>Dinophyceae</taxon>
        <taxon>Suessiales</taxon>
        <taxon>Symbiodiniaceae</taxon>
        <taxon>Symbiodinium</taxon>
    </lineage>
</organism>
<name>A0A1Q9EY75_SYMMI</name>
<dbReference type="OrthoDB" id="366276at2759"/>
<proteinExistence type="predicted"/>
<evidence type="ECO:0000313" key="2">
    <source>
        <dbReference type="Proteomes" id="UP000186817"/>
    </source>
</evidence>
<protein>
    <submittedName>
        <fullName evidence="1">Uncharacterized protein</fullName>
    </submittedName>
</protein>
<reference evidence="1 2" key="1">
    <citation type="submission" date="2016-02" db="EMBL/GenBank/DDBJ databases">
        <title>Genome analysis of coral dinoflagellate symbionts highlights evolutionary adaptations to a symbiotic lifestyle.</title>
        <authorList>
            <person name="Aranda M."/>
            <person name="Li Y."/>
            <person name="Liew Y.J."/>
            <person name="Baumgarten S."/>
            <person name="Simakov O."/>
            <person name="Wilson M."/>
            <person name="Piel J."/>
            <person name="Ashoor H."/>
            <person name="Bougouffa S."/>
            <person name="Bajic V.B."/>
            <person name="Ryu T."/>
            <person name="Ravasi T."/>
            <person name="Bayer T."/>
            <person name="Micklem G."/>
            <person name="Kim H."/>
            <person name="Bhak J."/>
            <person name="Lajeunesse T.C."/>
            <person name="Voolstra C.R."/>
        </authorList>
    </citation>
    <scope>NUCLEOTIDE SEQUENCE [LARGE SCALE GENOMIC DNA]</scope>
    <source>
        <strain evidence="1 2">CCMP2467</strain>
    </source>
</reference>
<dbReference type="EMBL" id="LSRX01000045">
    <property type="protein sequence ID" value="OLQ12313.1"/>
    <property type="molecule type" value="Genomic_DNA"/>
</dbReference>